<feature type="region of interest" description="Disordered" evidence="4">
    <location>
        <begin position="148"/>
        <end position="178"/>
    </location>
</feature>
<comment type="similarity">
    <text evidence="1">Belongs to the Mo25 family.</text>
</comment>
<keyword evidence="8" id="KW-1185">Reference proteome</keyword>
<name>A0AAQ3NLR1_VIGMU</name>
<evidence type="ECO:0000313" key="8">
    <source>
        <dbReference type="Proteomes" id="UP001374535"/>
    </source>
</evidence>
<dbReference type="InterPro" id="IPR016024">
    <property type="entry name" value="ARM-type_fold"/>
</dbReference>
<feature type="signal peptide" evidence="5">
    <location>
        <begin position="1"/>
        <end position="20"/>
    </location>
</feature>
<dbReference type="GO" id="GO:0035556">
    <property type="term" value="P:intracellular signal transduction"/>
    <property type="evidence" value="ECO:0007669"/>
    <property type="project" value="TreeGrafter"/>
</dbReference>
<evidence type="ECO:0000256" key="2">
    <source>
        <dbReference type="ARBA" id="ARBA00022690"/>
    </source>
</evidence>
<feature type="domain" description="Cystatin" evidence="6">
    <location>
        <begin position="24"/>
        <end position="113"/>
    </location>
</feature>
<dbReference type="EMBL" id="CP144696">
    <property type="protein sequence ID" value="WVZ12810.1"/>
    <property type="molecule type" value="Genomic_DNA"/>
</dbReference>
<evidence type="ECO:0000256" key="4">
    <source>
        <dbReference type="SAM" id="MobiDB-lite"/>
    </source>
</evidence>
<dbReference type="Pfam" id="PF16845">
    <property type="entry name" value="SQAPI"/>
    <property type="match status" value="1"/>
</dbReference>
<feature type="chain" id="PRO_5042873624" description="Cystatin domain-containing protein" evidence="5">
    <location>
        <begin position="21"/>
        <end position="498"/>
    </location>
</feature>
<evidence type="ECO:0000259" key="6">
    <source>
        <dbReference type="SMART" id="SM00043"/>
    </source>
</evidence>
<evidence type="ECO:0000256" key="1">
    <source>
        <dbReference type="ARBA" id="ARBA00011012"/>
    </source>
</evidence>
<dbReference type="InterPro" id="IPR046350">
    <property type="entry name" value="Cystatin_sf"/>
</dbReference>
<keyword evidence="2" id="KW-0646">Protease inhibitor</keyword>
<evidence type="ECO:0000256" key="3">
    <source>
        <dbReference type="ARBA" id="ARBA00022704"/>
    </source>
</evidence>
<sequence>MKPLQCLIPLMFVLFAFAVARKDNMGGGWSPIKNINDPHVKEIADYAVTEYDKRSGHKLKLEKVLKGETQVVAGVNYRLTVAAADGSSSNNYEAIVWEKSWQHFRNLTSFTPVEFSEMKICVFNVFFGRRVREEEAEIGVCVSKPKGPKRGSSSEAVVFSPPDSPTMKSLFKSKPRTPSDIVRHTRDLLRLTNRDDDKTAELTKNLREMKSILYGNSESEPVPEACAQLTQEFFKENTLRLLIQCLPKLNLEARKDATQIVANLQRQQVQSKLIASDYLETNLDLMDVLISGYENMDMALHYGAMLRECIRHQIVAKYVLDSPHMKKFFDYIQLPNFDIAADAGATFKELLMRHKSTVAEFLSKNYDWFFDEYNSKLLESSNYITRRQAVKVLGDMLLDRSNSAVMTQYVSSRDNLRILMNLLRESSKSIQIEAFHVFKLFVANQKKPADIISILVANRSKLLRLLGDLKIAKEDEQFEADKAQVIREIAALEPRDIA</sequence>
<dbReference type="PANTHER" id="PTHR10182">
    <property type="entry name" value="CALCIUM-BINDING PROTEIN 39-RELATED"/>
    <property type="match status" value="1"/>
</dbReference>
<dbReference type="PANTHER" id="PTHR10182:SF35">
    <property type="entry name" value="CALCIUM-BINDING PROTEIN"/>
    <property type="match status" value="1"/>
</dbReference>
<dbReference type="AlphaFoldDB" id="A0AAQ3NLR1"/>
<dbReference type="SUPFAM" id="SSF54403">
    <property type="entry name" value="Cystatin/monellin"/>
    <property type="match status" value="1"/>
</dbReference>
<gene>
    <name evidence="7" type="ORF">V8G54_017340</name>
</gene>
<dbReference type="InterPro" id="IPR013878">
    <property type="entry name" value="Mo25"/>
</dbReference>
<dbReference type="GO" id="GO:0043539">
    <property type="term" value="F:protein serine/threonine kinase activator activity"/>
    <property type="evidence" value="ECO:0007669"/>
    <property type="project" value="TreeGrafter"/>
</dbReference>
<dbReference type="SMART" id="SM00043">
    <property type="entry name" value="CY"/>
    <property type="match status" value="1"/>
</dbReference>
<dbReference type="Gene3D" id="1.25.10.10">
    <property type="entry name" value="Leucine-rich Repeat Variant"/>
    <property type="match status" value="1"/>
</dbReference>
<dbReference type="Gene3D" id="3.10.450.10">
    <property type="match status" value="1"/>
</dbReference>
<accession>A0AAQ3NLR1</accession>
<dbReference type="FunFam" id="1.25.10.10:FF:000146">
    <property type="entry name" value="putative MO25-like protein At5g47540"/>
    <property type="match status" value="1"/>
</dbReference>
<organism evidence="7 8">
    <name type="scientific">Vigna mungo</name>
    <name type="common">Black gram</name>
    <name type="synonym">Phaseolus mungo</name>
    <dbReference type="NCBI Taxonomy" id="3915"/>
    <lineage>
        <taxon>Eukaryota</taxon>
        <taxon>Viridiplantae</taxon>
        <taxon>Streptophyta</taxon>
        <taxon>Embryophyta</taxon>
        <taxon>Tracheophyta</taxon>
        <taxon>Spermatophyta</taxon>
        <taxon>Magnoliopsida</taxon>
        <taxon>eudicotyledons</taxon>
        <taxon>Gunneridae</taxon>
        <taxon>Pentapetalae</taxon>
        <taxon>rosids</taxon>
        <taxon>fabids</taxon>
        <taxon>Fabales</taxon>
        <taxon>Fabaceae</taxon>
        <taxon>Papilionoideae</taxon>
        <taxon>50 kb inversion clade</taxon>
        <taxon>NPAAA clade</taxon>
        <taxon>indigoferoid/millettioid clade</taxon>
        <taxon>Phaseoleae</taxon>
        <taxon>Vigna</taxon>
    </lineage>
</organism>
<dbReference type="InterPro" id="IPR000010">
    <property type="entry name" value="Cystatin_dom"/>
</dbReference>
<evidence type="ECO:0000313" key="7">
    <source>
        <dbReference type="EMBL" id="WVZ12810.1"/>
    </source>
</evidence>
<protein>
    <recommendedName>
        <fullName evidence="6">Cystatin domain-containing protein</fullName>
    </recommendedName>
</protein>
<dbReference type="Pfam" id="PF08569">
    <property type="entry name" value="Mo25"/>
    <property type="match status" value="1"/>
</dbReference>
<dbReference type="CDD" id="cd00042">
    <property type="entry name" value="CY"/>
    <property type="match status" value="1"/>
</dbReference>
<evidence type="ECO:0000256" key="5">
    <source>
        <dbReference type="SAM" id="SignalP"/>
    </source>
</evidence>
<dbReference type="SUPFAM" id="SSF48371">
    <property type="entry name" value="ARM repeat"/>
    <property type="match status" value="1"/>
</dbReference>
<keyword evidence="5" id="KW-0732">Signal</keyword>
<dbReference type="InterPro" id="IPR011989">
    <property type="entry name" value="ARM-like"/>
</dbReference>
<dbReference type="Proteomes" id="UP001374535">
    <property type="component" value="Chromosome 5"/>
</dbReference>
<keyword evidence="3" id="KW-0789">Thiol protease inhibitor</keyword>
<proteinExistence type="inferred from homology"/>
<reference evidence="7 8" key="1">
    <citation type="journal article" date="2023" name="Life. Sci Alliance">
        <title>Evolutionary insights into 3D genome organization and epigenetic landscape of Vigna mungo.</title>
        <authorList>
            <person name="Junaid A."/>
            <person name="Singh B."/>
            <person name="Bhatia S."/>
        </authorList>
    </citation>
    <scope>NUCLEOTIDE SEQUENCE [LARGE SCALE GENOMIC DNA]</scope>
    <source>
        <strain evidence="7">Urdbean</strain>
    </source>
</reference>
<dbReference type="GO" id="GO:0004869">
    <property type="term" value="F:cysteine-type endopeptidase inhibitor activity"/>
    <property type="evidence" value="ECO:0007669"/>
    <property type="project" value="UniProtKB-KW"/>
</dbReference>